<protein>
    <submittedName>
        <fullName evidence="4">CglB</fullName>
    </submittedName>
</protein>
<dbReference type="SMART" id="SM00327">
    <property type="entry name" value="VWA"/>
    <property type="match status" value="1"/>
</dbReference>
<evidence type="ECO:0000256" key="1">
    <source>
        <dbReference type="SAM" id="MobiDB-lite"/>
    </source>
</evidence>
<dbReference type="AlphaFoldDB" id="A0AAC8QIW6"/>
<gene>
    <name evidence="4" type="ORF">AA314_09537</name>
    <name evidence="5" type="ORF">ATI61_107355</name>
</gene>
<keyword evidence="7" id="KW-1185">Reference proteome</keyword>
<feature type="signal peptide" evidence="2">
    <location>
        <begin position="1"/>
        <end position="27"/>
    </location>
</feature>
<dbReference type="NCBIfam" id="NF033757">
    <property type="entry name" value="gliding_CglB"/>
    <property type="match status" value="1"/>
</dbReference>
<dbReference type="Proteomes" id="UP000035579">
    <property type="component" value="Chromosome"/>
</dbReference>
<evidence type="ECO:0000313" key="4">
    <source>
        <dbReference type="EMBL" id="AKJ07911.1"/>
    </source>
</evidence>
<evidence type="ECO:0000259" key="3">
    <source>
        <dbReference type="SMART" id="SM00327"/>
    </source>
</evidence>
<dbReference type="KEGG" id="age:AA314_09537"/>
<dbReference type="EMBL" id="CP011509">
    <property type="protein sequence ID" value="AKJ07911.1"/>
    <property type="molecule type" value="Genomic_DNA"/>
</dbReference>
<reference evidence="5 7" key="2">
    <citation type="submission" date="2018-08" db="EMBL/GenBank/DDBJ databases">
        <title>Genomic Encyclopedia of Archaeal and Bacterial Type Strains, Phase II (KMG-II): from individual species to whole genera.</title>
        <authorList>
            <person name="Goeker M."/>
        </authorList>
    </citation>
    <scope>NUCLEOTIDE SEQUENCE [LARGE SCALE GENOMIC DNA]</scope>
    <source>
        <strain evidence="5 7">DSM 2261</strain>
    </source>
</reference>
<organism evidence="4 6">
    <name type="scientific">Archangium gephyra</name>
    <dbReference type="NCBI Taxonomy" id="48"/>
    <lineage>
        <taxon>Bacteria</taxon>
        <taxon>Pseudomonadati</taxon>
        <taxon>Myxococcota</taxon>
        <taxon>Myxococcia</taxon>
        <taxon>Myxococcales</taxon>
        <taxon>Cystobacterineae</taxon>
        <taxon>Archangiaceae</taxon>
        <taxon>Archangium</taxon>
    </lineage>
</organism>
<evidence type="ECO:0000256" key="2">
    <source>
        <dbReference type="SAM" id="SignalP"/>
    </source>
</evidence>
<keyword evidence="2" id="KW-0732">Signal</keyword>
<feature type="domain" description="VWFA" evidence="3">
    <location>
        <begin position="97"/>
        <end position="374"/>
    </location>
</feature>
<dbReference type="InterPro" id="IPR002035">
    <property type="entry name" value="VWF_A"/>
</dbReference>
<sequence length="474" mass="48770">MNAKNVSRLGGSLVRGFVLCLLGGVLATGCRPSETPEDKPDAGLPGADAGTTDAGTTDAGTSGPDAGTDAGMTDPDAGMTDPDAGTVLAQVDVGEPKPNLMLLVDTSGSMTLPMNVDLRDSSGAYVCRRGGTAAGEPCGNDTFPCDTSRCPTRWSSLQAAMASFLGSSGARVRTGLATFPDLRSDNVYNCGGTFGVTVGLPGTDTDDKDTLVAKAAQVNSELQAIKNSSSTPGVKTPMGGTPTNPSLQFMGTLPELQTAGRSNFVLLLTDGLPNCNANYPNPYPSASCRCTLGTLSGIALCSYEPYDKLGCLDKDGSVSAVMALKSKNIQTIVVGFGSELATGEGAVVLNAMAEQGGFSRTCTQHVDCGSVDTCDMSNGLCGRRFYPASNQGELSVVLQGVVDRVRKTACLVPFEGAGSYTQSSLVVSVDGVELAPGESTWSLTSEGVRFAGTTCQQLQEASRADPVRIVVRLR</sequence>
<dbReference type="EMBL" id="QUMU01000007">
    <property type="protein sequence ID" value="REG29659.1"/>
    <property type="molecule type" value="Genomic_DNA"/>
</dbReference>
<dbReference type="PROSITE" id="PS51257">
    <property type="entry name" value="PROKAR_LIPOPROTEIN"/>
    <property type="match status" value="1"/>
</dbReference>
<feature type="region of interest" description="Disordered" evidence="1">
    <location>
        <begin position="31"/>
        <end position="82"/>
    </location>
</feature>
<evidence type="ECO:0000313" key="6">
    <source>
        <dbReference type="Proteomes" id="UP000035579"/>
    </source>
</evidence>
<evidence type="ECO:0000313" key="5">
    <source>
        <dbReference type="EMBL" id="REG29659.1"/>
    </source>
</evidence>
<dbReference type="Gene3D" id="3.40.50.410">
    <property type="entry name" value="von Willebrand factor, type A domain"/>
    <property type="match status" value="1"/>
</dbReference>
<proteinExistence type="predicted"/>
<accession>A0AAC8QIW6</accession>
<reference evidence="4 6" key="1">
    <citation type="submission" date="2015-05" db="EMBL/GenBank/DDBJ databases">
        <title>Genome assembly of Archangium gephyra DSM 2261.</title>
        <authorList>
            <person name="Sharma G."/>
            <person name="Subramanian S."/>
        </authorList>
    </citation>
    <scope>NUCLEOTIDE SEQUENCE [LARGE SCALE GENOMIC DNA]</scope>
    <source>
        <strain evidence="4 6">DSM 2261</strain>
    </source>
</reference>
<evidence type="ECO:0000313" key="7">
    <source>
        <dbReference type="Proteomes" id="UP000256345"/>
    </source>
</evidence>
<dbReference type="RefSeq" id="WP_082175702.1">
    <property type="nucleotide sequence ID" value="NZ_CP011509.1"/>
</dbReference>
<dbReference type="InterPro" id="IPR036465">
    <property type="entry name" value="vWFA_dom_sf"/>
</dbReference>
<dbReference type="SUPFAM" id="SSF53300">
    <property type="entry name" value="vWA-like"/>
    <property type="match status" value="1"/>
</dbReference>
<dbReference type="CDD" id="cd00198">
    <property type="entry name" value="vWFA"/>
    <property type="match status" value="1"/>
</dbReference>
<name>A0AAC8QIW6_9BACT</name>
<dbReference type="Proteomes" id="UP000256345">
    <property type="component" value="Unassembled WGS sequence"/>
</dbReference>
<feature type="chain" id="PRO_5042253094" evidence="2">
    <location>
        <begin position="28"/>
        <end position="474"/>
    </location>
</feature>
<feature type="compositionally biased region" description="Low complexity" evidence="1">
    <location>
        <begin position="42"/>
        <end position="71"/>
    </location>
</feature>